<keyword evidence="2" id="KW-1185">Reference proteome</keyword>
<reference evidence="2" key="1">
    <citation type="journal article" date="2006" name="J. Bacteriol.">
        <title>The genome of the obligately intracellular bacterium Ehrlichia canis reveals themes of complex membrane structure and immune evasion strategies.</title>
        <authorList>
            <person name="Mavromatis K."/>
            <person name="Doyle C.K."/>
            <person name="Lykidis A."/>
            <person name="Ivanova N."/>
            <person name="Francino M.P."/>
            <person name="Chain P."/>
            <person name="Shin M."/>
            <person name="Malfatti S."/>
            <person name="Larimer F."/>
            <person name="Copeland A."/>
            <person name="Detter J.C."/>
            <person name="Land M."/>
            <person name="Richardson P.M."/>
            <person name="Yu X.J."/>
            <person name="Walker D.H."/>
            <person name="McBride J.W."/>
            <person name="Kyrpides N.C."/>
        </authorList>
    </citation>
    <scope>NUCLEOTIDE SEQUENCE [LARGE SCALE GENOMIC DNA]</scope>
    <source>
        <strain evidence="2">Jake</strain>
    </source>
</reference>
<proteinExistence type="predicted"/>
<sequence>MLQKKCDDLLEDVKSKALSVKIFREEVVHVRARLVKIVELMYQEFSTRLTVLSRSLISTVTDGYPIIRRKMQRDHSLTPQAMQQGVGALCRAFVVNIDKELEKTKKACHIKCKELQIEVEEVLGSDGILKNF</sequence>
<dbReference type="Proteomes" id="UP000000435">
    <property type="component" value="Chromosome"/>
</dbReference>
<protein>
    <submittedName>
        <fullName evidence="1">Uncharacterized protein</fullName>
    </submittedName>
</protein>
<evidence type="ECO:0000313" key="1">
    <source>
        <dbReference type="EMBL" id="AAZ68766.1"/>
    </source>
</evidence>
<gene>
    <name evidence="1" type="ordered locus">Ecaj_0734</name>
</gene>
<dbReference type="EMBL" id="CP000107">
    <property type="protein sequence ID" value="AAZ68766.1"/>
    <property type="molecule type" value="Genomic_DNA"/>
</dbReference>
<name>A0ACA6AWK4_EHRCJ</name>
<accession>A0ACA6AWK4</accession>
<evidence type="ECO:0000313" key="2">
    <source>
        <dbReference type="Proteomes" id="UP000000435"/>
    </source>
</evidence>
<organism evidence="1 2">
    <name type="scientific">Ehrlichia canis (strain Jake)</name>
    <dbReference type="NCBI Taxonomy" id="269484"/>
    <lineage>
        <taxon>Bacteria</taxon>
        <taxon>Pseudomonadati</taxon>
        <taxon>Pseudomonadota</taxon>
        <taxon>Alphaproteobacteria</taxon>
        <taxon>Rickettsiales</taxon>
        <taxon>Anaplasmataceae</taxon>
        <taxon>Ehrlichia</taxon>
    </lineage>
</organism>